<dbReference type="GeneID" id="70224215"/>
<reference evidence="2" key="1">
    <citation type="journal article" date="2021" name="Nat. Commun.">
        <title>Genetic determinants of endophytism in the Arabidopsis root mycobiome.</title>
        <authorList>
            <person name="Mesny F."/>
            <person name="Miyauchi S."/>
            <person name="Thiergart T."/>
            <person name="Pickel B."/>
            <person name="Atanasova L."/>
            <person name="Karlsson M."/>
            <person name="Huettel B."/>
            <person name="Barry K.W."/>
            <person name="Haridas S."/>
            <person name="Chen C."/>
            <person name="Bauer D."/>
            <person name="Andreopoulos W."/>
            <person name="Pangilinan J."/>
            <person name="LaButti K."/>
            <person name="Riley R."/>
            <person name="Lipzen A."/>
            <person name="Clum A."/>
            <person name="Drula E."/>
            <person name="Henrissat B."/>
            <person name="Kohler A."/>
            <person name="Grigoriev I.V."/>
            <person name="Martin F.M."/>
            <person name="Hacquard S."/>
        </authorList>
    </citation>
    <scope>NUCLEOTIDE SEQUENCE</scope>
    <source>
        <strain evidence="2">MPI-CAGE-AT-0023</strain>
    </source>
</reference>
<feature type="chain" id="PRO_5040166703" description="Secreted protein" evidence="1">
    <location>
        <begin position="30"/>
        <end position="84"/>
    </location>
</feature>
<dbReference type="EMBL" id="JAGMUX010000024">
    <property type="protein sequence ID" value="KAH7228598.1"/>
    <property type="molecule type" value="Genomic_DNA"/>
</dbReference>
<evidence type="ECO:0000313" key="3">
    <source>
        <dbReference type="Proteomes" id="UP000720189"/>
    </source>
</evidence>
<accession>A0A9P9FZT2</accession>
<name>A0A9P9FZT2_FUSRE</name>
<keyword evidence="1" id="KW-0732">Signal</keyword>
<protein>
    <recommendedName>
        <fullName evidence="4">Secreted protein</fullName>
    </recommendedName>
</protein>
<dbReference type="RefSeq" id="XP_046042835.1">
    <property type="nucleotide sequence ID" value="XM_046194261.1"/>
</dbReference>
<gene>
    <name evidence="2" type="ORF">BKA55DRAFT_584001</name>
</gene>
<sequence>MRLADALPRHFSLFQLLIVPRLSILKVEAALCSTTQAAVAAAPRNFSALVAVAPVSTSARPVQFPHTIARLPRSDPLRPRGERK</sequence>
<keyword evidence="3" id="KW-1185">Reference proteome</keyword>
<evidence type="ECO:0000256" key="1">
    <source>
        <dbReference type="SAM" id="SignalP"/>
    </source>
</evidence>
<evidence type="ECO:0008006" key="4">
    <source>
        <dbReference type="Google" id="ProtNLM"/>
    </source>
</evidence>
<comment type="caution">
    <text evidence="2">The sequence shown here is derived from an EMBL/GenBank/DDBJ whole genome shotgun (WGS) entry which is preliminary data.</text>
</comment>
<proteinExistence type="predicted"/>
<evidence type="ECO:0000313" key="2">
    <source>
        <dbReference type="EMBL" id="KAH7228598.1"/>
    </source>
</evidence>
<dbReference type="Proteomes" id="UP000720189">
    <property type="component" value="Unassembled WGS sequence"/>
</dbReference>
<feature type="signal peptide" evidence="1">
    <location>
        <begin position="1"/>
        <end position="29"/>
    </location>
</feature>
<dbReference type="AlphaFoldDB" id="A0A9P9FZT2"/>
<organism evidence="2 3">
    <name type="scientific">Fusarium redolens</name>
    <dbReference type="NCBI Taxonomy" id="48865"/>
    <lineage>
        <taxon>Eukaryota</taxon>
        <taxon>Fungi</taxon>
        <taxon>Dikarya</taxon>
        <taxon>Ascomycota</taxon>
        <taxon>Pezizomycotina</taxon>
        <taxon>Sordariomycetes</taxon>
        <taxon>Hypocreomycetidae</taxon>
        <taxon>Hypocreales</taxon>
        <taxon>Nectriaceae</taxon>
        <taxon>Fusarium</taxon>
        <taxon>Fusarium redolens species complex</taxon>
    </lineage>
</organism>